<dbReference type="SUPFAM" id="SSF55073">
    <property type="entry name" value="Nucleotide cyclase"/>
    <property type="match status" value="1"/>
</dbReference>
<accession>A0ABS4ZUY2</accession>
<evidence type="ECO:0000313" key="4">
    <source>
        <dbReference type="EMBL" id="MBP2453299.1"/>
    </source>
</evidence>
<comment type="caution">
    <text evidence="4">The sequence shown here is derived from an EMBL/GenBank/DDBJ whole genome shotgun (WGS) entry which is preliminary data.</text>
</comment>
<dbReference type="InterPro" id="IPR027417">
    <property type="entry name" value="P-loop_NTPase"/>
</dbReference>
<dbReference type="PROSITE" id="PS50125">
    <property type="entry name" value="GUANYLATE_CYCLASE_2"/>
    <property type="match status" value="1"/>
</dbReference>
<dbReference type="SUPFAM" id="SSF52540">
    <property type="entry name" value="P-loop containing nucleoside triphosphate hydrolases"/>
    <property type="match status" value="1"/>
</dbReference>
<dbReference type="Proteomes" id="UP000694460">
    <property type="component" value="Unassembled WGS sequence"/>
</dbReference>
<dbReference type="PANTHER" id="PTHR16305">
    <property type="entry name" value="TESTICULAR SOLUBLE ADENYLYL CYCLASE"/>
    <property type="match status" value="1"/>
</dbReference>
<dbReference type="Pfam" id="PF00211">
    <property type="entry name" value="Guanylate_cyc"/>
    <property type="match status" value="1"/>
</dbReference>
<dbReference type="RefSeq" id="WP_209918003.1">
    <property type="nucleotide sequence ID" value="NZ_JAGIOP010000002.1"/>
</dbReference>
<dbReference type="InterPro" id="IPR029787">
    <property type="entry name" value="Nucleotide_cyclase"/>
</dbReference>
<evidence type="ECO:0000313" key="5">
    <source>
        <dbReference type="Proteomes" id="UP000694460"/>
    </source>
</evidence>
<dbReference type="Gene3D" id="3.30.70.1230">
    <property type="entry name" value="Nucleotide cyclase"/>
    <property type="match status" value="1"/>
</dbReference>
<dbReference type="EMBL" id="JAGIOP010000002">
    <property type="protein sequence ID" value="MBP2453299.1"/>
    <property type="molecule type" value="Genomic_DNA"/>
</dbReference>
<dbReference type="SMART" id="SM00044">
    <property type="entry name" value="CYCc"/>
    <property type="match status" value="1"/>
</dbReference>
<feature type="domain" description="Guanylate cyclase" evidence="3">
    <location>
        <begin position="63"/>
        <end position="189"/>
    </location>
</feature>
<keyword evidence="2" id="KW-0067">ATP-binding</keyword>
<proteinExistence type="predicted"/>
<evidence type="ECO:0000256" key="1">
    <source>
        <dbReference type="ARBA" id="ARBA00022741"/>
    </source>
</evidence>
<sequence length="1070" mass="117547">MSQPDGPTGVDELLDQALRAAAEGDRATASLLAGQVLAVDRNNIDAEDLLAAPAEYGEIRRLTILYADLVDSTALSARIDPETYRTVVGRYRDDVLRIVDRYEGHVGSTKGDGLLASFGHPRAHEDDVHRAVQAALDITRVIAELSTRVRRRFGVEINVRVGIHRGIVYLDTAQDDVYGFAANLAARMCSLADPGSVAISESVEPLVRGSFELHAQLPRHVKGVDDPVRHYRVIVERDMTRADRDPGPLVGREREYAHLERCWTEAAAGTLRTPGVAIQGEAGIGKSRLAWSAVDLAAQSHGIILQLSGSPFHTDVGLRPIRRLLERRCGIDRTSDPAERLQLLRSEIEQRSLDPTTVLPLLAPLLGIDPQVGYQPVSAEGRKLYGQICGTVRDYLLACVRETPALVLVEDMHWFDEDTVEVVRSLLGTELDGHVLVVMTSREQAVPAGPHVDVFDLKPLSDSETDELIVALHPDATRDQRNVVRRRCDGVPLYIEELVTKLRAQPSDTSTVNGGVPDTLYEALYARLRSSDNAIRVVEAAAIIGSRVERSLLSAVVDLDEQEVAQVVRELVQGRVLEPLDNDSWRFHHELLREVAAELSPPSLRRELHSRTADTLAAAAEVGNPDWPLIARHYERAERYAEAAASYAQASANARQRGALRESLTYLSYAVTHVEKSPAGPDRDRLEVHLRLGRAFLAQAAEGVFSPNAAADFERCLHLCSSDLQDDELLSTVMSLYPYYTMRADLQRALRLVESIRGSLTGPREIFLPVNDFAFGMLAWFRGEFGYARVKMDNAALTLTEEGARALDAMLFMPNDPTAGLYTHLALSRCLDGDMAGVDAQLRNAERRCAEMPFPKGAFSLAYTRQAEVLIRIEAGDLDRAAHAAAELGAIGEQHGFDSWELAGAAQHATVAALIALSDNSADAAELAPHIALLTGFVDTWRAVGVIALITFYDALLARLLIAAGQFEEARARLQTGLELARQTGMHFYDAELTRLRAFTTEDPDSRHAAFIAAMELGRSQDARVFELRAATDHFSLLGEPARETLTEVLHRFPVGCAWPDVVHARTMLG</sequence>
<dbReference type="InterPro" id="IPR001054">
    <property type="entry name" value="A/G_cyclase"/>
</dbReference>
<name>A0ABS4ZUY2_9MYCO</name>
<keyword evidence="1" id="KW-0547">Nucleotide-binding</keyword>
<dbReference type="CDD" id="cd07302">
    <property type="entry name" value="CHD"/>
    <property type="match status" value="1"/>
</dbReference>
<dbReference type="PANTHER" id="PTHR16305:SF28">
    <property type="entry name" value="GUANYLATE CYCLASE DOMAIN-CONTAINING PROTEIN"/>
    <property type="match status" value="1"/>
</dbReference>
<protein>
    <submittedName>
        <fullName evidence="4">Class 3 adenylate cyclase</fullName>
    </submittedName>
</protein>
<evidence type="ECO:0000256" key="2">
    <source>
        <dbReference type="ARBA" id="ARBA00022840"/>
    </source>
</evidence>
<organism evidence="4 5">
    <name type="scientific">Mycolicibacterium lutetiense</name>
    <dbReference type="NCBI Taxonomy" id="1641992"/>
    <lineage>
        <taxon>Bacteria</taxon>
        <taxon>Bacillati</taxon>
        <taxon>Actinomycetota</taxon>
        <taxon>Actinomycetes</taxon>
        <taxon>Mycobacteriales</taxon>
        <taxon>Mycobacteriaceae</taxon>
        <taxon>Mycolicibacterium</taxon>
    </lineage>
</organism>
<keyword evidence="5" id="KW-1185">Reference proteome</keyword>
<evidence type="ECO:0000259" key="3">
    <source>
        <dbReference type="PROSITE" id="PS50125"/>
    </source>
</evidence>
<gene>
    <name evidence="4" type="ORF">JOF57_003212</name>
</gene>
<reference evidence="4 5" key="1">
    <citation type="submission" date="2021-03" db="EMBL/GenBank/DDBJ databases">
        <title>Sequencing the genomes of 1000 actinobacteria strains.</title>
        <authorList>
            <person name="Klenk H.-P."/>
        </authorList>
    </citation>
    <scope>NUCLEOTIDE SEQUENCE [LARGE SCALE GENOMIC DNA]</scope>
    <source>
        <strain evidence="4 5">DSM 46713</strain>
    </source>
</reference>
<dbReference type="Pfam" id="PF13191">
    <property type="entry name" value="AAA_16"/>
    <property type="match status" value="1"/>
</dbReference>
<dbReference type="InterPro" id="IPR041664">
    <property type="entry name" value="AAA_16"/>
</dbReference>